<dbReference type="Gene3D" id="3.40.50.300">
    <property type="entry name" value="P-loop containing nucleotide triphosphate hydrolases"/>
    <property type="match status" value="1"/>
</dbReference>
<sequence>MRKELSKINTEFAAFKFITTRGTNTINVQRYDKSETTSYFFHEVEGKEGEKQEIIKLLHASSNHAESETVIVPIYGLGGMGKSTLAQLVYNDDQFKKLYHFHIWVHVSQDFNLLKIGNSIISQLQVEGAQQNRDLQNRDLQVIMQCLDKLLCTKKVPIVLDDLWEEDDTELRKLKSMLLFGKKDVKVLPSLRLSYQRMPQQLKKFMLLLVFTYSTRGILSHELPWKSQFTDRELAATKMMEDELVIDTRCR</sequence>
<reference evidence="2" key="1">
    <citation type="submission" date="2020-10" db="EMBL/GenBank/DDBJ databases">
        <authorList>
            <person name="Han B."/>
            <person name="Lu T."/>
            <person name="Zhao Q."/>
            <person name="Huang X."/>
            <person name="Zhao Y."/>
        </authorList>
    </citation>
    <scope>NUCLEOTIDE SEQUENCE</scope>
</reference>
<dbReference type="InterPro" id="IPR002182">
    <property type="entry name" value="NB-ARC"/>
</dbReference>
<evidence type="ECO:0000313" key="2">
    <source>
        <dbReference type="EMBL" id="CAD6257631.1"/>
    </source>
</evidence>
<gene>
    <name evidence="2" type="ORF">NCGR_LOCUS41116</name>
</gene>
<dbReference type="OrthoDB" id="1937853at2759"/>
<proteinExistence type="predicted"/>
<comment type="caution">
    <text evidence="2">The sequence shown here is derived from an EMBL/GenBank/DDBJ whole genome shotgun (WGS) entry which is preliminary data.</text>
</comment>
<dbReference type="SUPFAM" id="SSF52540">
    <property type="entry name" value="P-loop containing nucleoside triphosphate hydrolases"/>
    <property type="match status" value="1"/>
</dbReference>
<evidence type="ECO:0000259" key="1">
    <source>
        <dbReference type="Pfam" id="PF00931"/>
    </source>
</evidence>
<dbReference type="PANTHER" id="PTHR36766">
    <property type="entry name" value="PLANT BROAD-SPECTRUM MILDEW RESISTANCE PROTEIN RPW8"/>
    <property type="match status" value="1"/>
</dbReference>
<protein>
    <recommendedName>
        <fullName evidence="1">NB-ARC domain-containing protein</fullName>
    </recommendedName>
</protein>
<keyword evidence="3" id="KW-1185">Reference proteome</keyword>
<organism evidence="2 3">
    <name type="scientific">Miscanthus lutarioriparius</name>
    <dbReference type="NCBI Taxonomy" id="422564"/>
    <lineage>
        <taxon>Eukaryota</taxon>
        <taxon>Viridiplantae</taxon>
        <taxon>Streptophyta</taxon>
        <taxon>Embryophyta</taxon>
        <taxon>Tracheophyta</taxon>
        <taxon>Spermatophyta</taxon>
        <taxon>Magnoliopsida</taxon>
        <taxon>Liliopsida</taxon>
        <taxon>Poales</taxon>
        <taxon>Poaceae</taxon>
        <taxon>PACMAD clade</taxon>
        <taxon>Panicoideae</taxon>
        <taxon>Andropogonodae</taxon>
        <taxon>Andropogoneae</taxon>
        <taxon>Saccharinae</taxon>
        <taxon>Miscanthus</taxon>
    </lineage>
</organism>
<evidence type="ECO:0000313" key="3">
    <source>
        <dbReference type="Proteomes" id="UP000604825"/>
    </source>
</evidence>
<dbReference type="InterPro" id="IPR027417">
    <property type="entry name" value="P-loop_NTPase"/>
</dbReference>
<feature type="domain" description="NB-ARC" evidence="1">
    <location>
        <begin position="51"/>
        <end position="187"/>
    </location>
</feature>
<dbReference type="Pfam" id="PF00931">
    <property type="entry name" value="NB-ARC"/>
    <property type="match status" value="1"/>
</dbReference>
<dbReference type="GO" id="GO:0043531">
    <property type="term" value="F:ADP binding"/>
    <property type="evidence" value="ECO:0007669"/>
    <property type="project" value="InterPro"/>
</dbReference>
<dbReference type="EMBL" id="CAJGYO010000010">
    <property type="protein sequence ID" value="CAD6257631.1"/>
    <property type="molecule type" value="Genomic_DNA"/>
</dbReference>
<dbReference type="PANTHER" id="PTHR36766:SF65">
    <property type="entry name" value="AAA+ ATPASE DOMAIN-CONTAINING PROTEIN"/>
    <property type="match status" value="1"/>
</dbReference>
<dbReference type="AlphaFoldDB" id="A0A811QF41"/>
<accession>A0A811QF41</accession>
<dbReference type="PRINTS" id="PR00364">
    <property type="entry name" value="DISEASERSIST"/>
</dbReference>
<name>A0A811QF41_9POAL</name>
<dbReference type="Proteomes" id="UP000604825">
    <property type="component" value="Unassembled WGS sequence"/>
</dbReference>